<keyword evidence="4" id="KW-1185">Reference proteome</keyword>
<evidence type="ECO:0000313" key="4">
    <source>
        <dbReference type="Proteomes" id="UP000765845"/>
    </source>
</evidence>
<dbReference type="PANTHER" id="PTHR43345:SF2">
    <property type="entry name" value="3-ISOPROPYLMALATE DEHYDRATASE SMALL SUBUNIT 1"/>
    <property type="match status" value="1"/>
</dbReference>
<evidence type="ECO:0000259" key="2">
    <source>
        <dbReference type="Pfam" id="PF00694"/>
    </source>
</evidence>
<dbReference type="InterPro" id="IPR050075">
    <property type="entry name" value="LeuD"/>
</dbReference>
<protein>
    <submittedName>
        <fullName evidence="3">3-isopropylmalate dehydratase</fullName>
    </submittedName>
</protein>
<dbReference type="RefSeq" id="WP_168448491.1">
    <property type="nucleotide sequence ID" value="NZ_JAAWWK010000001.1"/>
</dbReference>
<dbReference type="PANTHER" id="PTHR43345">
    <property type="entry name" value="3-ISOPROPYLMALATE DEHYDRATASE SMALL SUBUNIT 2-RELATED-RELATED"/>
    <property type="match status" value="1"/>
</dbReference>
<dbReference type="SUPFAM" id="SSF52016">
    <property type="entry name" value="LeuD/IlvD-like"/>
    <property type="match status" value="1"/>
</dbReference>
<proteinExistence type="predicted"/>
<name>A0ABX1GBG2_9GAMM</name>
<sequence>MESLKGRAAYVFGDNYDIDLIIGIENISISDTDKIVDVLMYKYDSEFKSNINVGDILVGGKNFGYGHPHPQAMVGMRAVGIDVIVAESYAFPFYRSELASGMKLLECADISTNVSRWDELDIDVHQGLLRNITQGTEFKLKEVTPIALDMMTAGGVEGYLKKR</sequence>
<accession>A0ABX1GBG2</accession>
<reference evidence="3 4" key="1">
    <citation type="submission" date="2020-04" db="EMBL/GenBank/DDBJ databases">
        <authorList>
            <person name="Yoon J."/>
        </authorList>
    </citation>
    <scope>NUCLEOTIDE SEQUENCE [LARGE SCALE GENOMIC DNA]</scope>
    <source>
        <strain evidence="3 4">KMU-166</strain>
    </source>
</reference>
<dbReference type="InterPro" id="IPR015928">
    <property type="entry name" value="Aconitase/3IPM_dehydase_swvl"/>
</dbReference>
<gene>
    <name evidence="3" type="ORF">HCU74_00770</name>
</gene>
<keyword evidence="1" id="KW-0456">Lyase</keyword>
<dbReference type="Proteomes" id="UP000765845">
    <property type="component" value="Unassembled WGS sequence"/>
</dbReference>
<comment type="caution">
    <text evidence="3">The sequence shown here is derived from an EMBL/GenBank/DDBJ whole genome shotgun (WGS) entry which is preliminary data.</text>
</comment>
<evidence type="ECO:0000313" key="3">
    <source>
        <dbReference type="EMBL" id="NKI15938.1"/>
    </source>
</evidence>
<evidence type="ECO:0000256" key="1">
    <source>
        <dbReference type="ARBA" id="ARBA00023239"/>
    </source>
</evidence>
<dbReference type="Pfam" id="PF00694">
    <property type="entry name" value="Aconitase_C"/>
    <property type="match status" value="1"/>
</dbReference>
<dbReference type="InterPro" id="IPR000573">
    <property type="entry name" value="AconitaseA/IPMdHydase_ssu_swvl"/>
</dbReference>
<dbReference type="EMBL" id="JAAWWK010000001">
    <property type="protein sequence ID" value="NKI15938.1"/>
    <property type="molecule type" value="Genomic_DNA"/>
</dbReference>
<organism evidence="3 4">
    <name type="scientific">Spongiibacter thalassae</name>
    <dbReference type="NCBI Taxonomy" id="2721624"/>
    <lineage>
        <taxon>Bacteria</taxon>
        <taxon>Pseudomonadati</taxon>
        <taxon>Pseudomonadota</taxon>
        <taxon>Gammaproteobacteria</taxon>
        <taxon>Cellvibrionales</taxon>
        <taxon>Spongiibacteraceae</taxon>
        <taxon>Spongiibacter</taxon>
    </lineage>
</organism>
<feature type="domain" description="Aconitase A/isopropylmalate dehydratase small subunit swivel" evidence="2">
    <location>
        <begin position="43"/>
        <end position="102"/>
    </location>
</feature>
<dbReference type="Gene3D" id="3.20.19.10">
    <property type="entry name" value="Aconitase, domain 4"/>
    <property type="match status" value="1"/>
</dbReference>